<protein>
    <submittedName>
        <fullName evidence="8">ABC-2 type transport system permease protein</fullName>
    </submittedName>
</protein>
<dbReference type="RefSeq" id="WP_078737341.1">
    <property type="nucleotide sequence ID" value="NZ_FUXE01000016.1"/>
</dbReference>
<dbReference type="GO" id="GO:0005886">
    <property type="term" value="C:plasma membrane"/>
    <property type="evidence" value="ECO:0007669"/>
    <property type="project" value="UniProtKB-SubCell"/>
</dbReference>
<dbReference type="InterPro" id="IPR051449">
    <property type="entry name" value="ABC-2_transporter_component"/>
</dbReference>
<feature type="transmembrane region" description="Helical" evidence="6">
    <location>
        <begin position="182"/>
        <end position="210"/>
    </location>
</feature>
<reference evidence="9" key="1">
    <citation type="submission" date="2017-02" db="EMBL/GenBank/DDBJ databases">
        <authorList>
            <person name="Varghese N."/>
            <person name="Submissions S."/>
        </authorList>
    </citation>
    <scope>NUCLEOTIDE SEQUENCE [LARGE SCALE GENOMIC DNA]</scope>
    <source>
        <strain evidence="9">ATCC 51356</strain>
    </source>
</reference>
<dbReference type="Gene3D" id="3.40.190.10">
    <property type="entry name" value="Periplasmic binding protein-like II"/>
    <property type="match status" value="1"/>
</dbReference>
<dbReference type="InterPro" id="IPR013525">
    <property type="entry name" value="ABC2_TM"/>
</dbReference>
<feature type="transmembrane region" description="Helical" evidence="6">
    <location>
        <begin position="231"/>
        <end position="259"/>
    </location>
</feature>
<evidence type="ECO:0000313" key="9">
    <source>
        <dbReference type="Proteomes" id="UP000190121"/>
    </source>
</evidence>
<feature type="transmembrane region" description="Helical" evidence="6">
    <location>
        <begin position="21"/>
        <end position="44"/>
    </location>
</feature>
<dbReference type="GO" id="GO:0140359">
    <property type="term" value="F:ABC-type transporter activity"/>
    <property type="evidence" value="ECO:0007669"/>
    <property type="project" value="InterPro"/>
</dbReference>
<feature type="transmembrane region" description="Helical" evidence="6">
    <location>
        <begin position="347"/>
        <end position="367"/>
    </location>
</feature>
<keyword evidence="9" id="KW-1185">Reference proteome</keyword>
<name>A0A1T4PHC6_9PORP</name>
<evidence type="ECO:0000256" key="4">
    <source>
        <dbReference type="ARBA" id="ARBA00022989"/>
    </source>
</evidence>
<evidence type="ECO:0000256" key="6">
    <source>
        <dbReference type="SAM" id="Phobius"/>
    </source>
</evidence>
<evidence type="ECO:0000313" key="8">
    <source>
        <dbReference type="EMBL" id="SJZ90208.1"/>
    </source>
</evidence>
<feature type="domain" description="ABC-2 type transporter transmembrane" evidence="7">
    <location>
        <begin position="21"/>
        <end position="420"/>
    </location>
</feature>
<keyword evidence="5 6" id="KW-0472">Membrane</keyword>
<proteinExistence type="predicted"/>
<dbReference type="EMBL" id="FUXE01000016">
    <property type="protein sequence ID" value="SJZ90208.1"/>
    <property type="molecule type" value="Genomic_DNA"/>
</dbReference>
<dbReference type="Pfam" id="PF12698">
    <property type="entry name" value="ABC2_membrane_3"/>
    <property type="match status" value="1"/>
</dbReference>
<dbReference type="AlphaFoldDB" id="A0A1T4PHC6"/>
<evidence type="ECO:0000259" key="7">
    <source>
        <dbReference type="Pfam" id="PF12698"/>
    </source>
</evidence>
<comment type="subcellular location">
    <subcellularLocation>
        <location evidence="1">Cell membrane</location>
        <topology evidence="1">Multi-pass membrane protein</topology>
    </subcellularLocation>
</comment>
<dbReference type="STRING" id="29524.SAMN02745171_01438"/>
<evidence type="ECO:0000256" key="1">
    <source>
        <dbReference type="ARBA" id="ARBA00004651"/>
    </source>
</evidence>
<keyword evidence="2" id="KW-1003">Cell membrane</keyword>
<sequence length="446" mass="49789">MKNSKIGIIVGREYAMRVRKKSFFILTILMPFVFIGAMFLPMLIGQYSVGKEKVVVIDHTGKYFALLEDTENYSFITGNESIEEYKLLGEDNSQEITAVLEIKEDLLNNPKAIELYGYRQIPSGLQGYIERTLSSYLTERNLESNFDIPNISEIVQNSKISLSVPTYKWDKEGKKEHSSGNIAGLMGLILSIISFFFISTYGASVMGLVLEEKKNRIMEVMVSSVRPFDMMMGKIVAMGLVGITQIVLWVVLTGILFAAGSLVMLGNVLDLSTISTMQQADITGMAANVSVEEFAFFQEGISAFMSLNFVHIGLMFLFYFIGGFLLYASIFAAVGSAISSEEDSNQFIMPVMLLLMVAFYTGIGSMNNPDGPLAFWCSLIPFTSPIVMMVRLPYGVPVWQQIVSVILLFITFGGLTWLSAKIYRVGILMYGKKPSFKELARWITFK</sequence>
<organism evidence="8 9">
    <name type="scientific">Porphyromonas circumdentaria</name>
    <dbReference type="NCBI Taxonomy" id="29524"/>
    <lineage>
        <taxon>Bacteria</taxon>
        <taxon>Pseudomonadati</taxon>
        <taxon>Bacteroidota</taxon>
        <taxon>Bacteroidia</taxon>
        <taxon>Bacteroidales</taxon>
        <taxon>Porphyromonadaceae</taxon>
        <taxon>Porphyromonas</taxon>
    </lineage>
</organism>
<dbReference type="PANTHER" id="PTHR30294">
    <property type="entry name" value="MEMBRANE COMPONENT OF ABC TRANSPORTER YHHJ-RELATED"/>
    <property type="match status" value="1"/>
</dbReference>
<evidence type="ECO:0000256" key="3">
    <source>
        <dbReference type="ARBA" id="ARBA00022692"/>
    </source>
</evidence>
<dbReference type="OrthoDB" id="9768837at2"/>
<keyword evidence="4 6" id="KW-1133">Transmembrane helix</keyword>
<gene>
    <name evidence="8" type="ORF">SAMN02745171_01438</name>
</gene>
<keyword evidence="3 6" id="KW-0812">Transmembrane</keyword>
<dbReference type="PANTHER" id="PTHR30294:SF29">
    <property type="entry name" value="MULTIDRUG ABC TRANSPORTER PERMEASE YBHS-RELATED"/>
    <property type="match status" value="1"/>
</dbReference>
<feature type="transmembrane region" description="Helical" evidence="6">
    <location>
        <begin position="312"/>
        <end position="335"/>
    </location>
</feature>
<feature type="transmembrane region" description="Helical" evidence="6">
    <location>
        <begin position="402"/>
        <end position="420"/>
    </location>
</feature>
<dbReference type="Proteomes" id="UP000190121">
    <property type="component" value="Unassembled WGS sequence"/>
</dbReference>
<accession>A0A1T4PHC6</accession>
<dbReference type="SUPFAM" id="SSF53850">
    <property type="entry name" value="Periplasmic binding protein-like II"/>
    <property type="match status" value="1"/>
</dbReference>
<evidence type="ECO:0000256" key="2">
    <source>
        <dbReference type="ARBA" id="ARBA00022475"/>
    </source>
</evidence>
<evidence type="ECO:0000256" key="5">
    <source>
        <dbReference type="ARBA" id="ARBA00023136"/>
    </source>
</evidence>